<comment type="caution">
    <text evidence="4">The sequence shown here is derived from an EMBL/GenBank/DDBJ whole genome shotgun (WGS) entry which is preliminary data.</text>
</comment>
<dbReference type="AlphaFoldDB" id="A0AAD9R116"/>
<feature type="region of interest" description="Disordered" evidence="1">
    <location>
        <begin position="219"/>
        <end position="240"/>
    </location>
</feature>
<evidence type="ECO:0000256" key="2">
    <source>
        <dbReference type="SAM" id="Phobius"/>
    </source>
</evidence>
<feature type="transmembrane region" description="Helical" evidence="2">
    <location>
        <begin position="300"/>
        <end position="322"/>
    </location>
</feature>
<reference evidence="4" key="2">
    <citation type="journal article" date="2023" name="Science">
        <title>Genomic signatures of disease resistance in endangered staghorn corals.</title>
        <authorList>
            <person name="Vollmer S.V."/>
            <person name="Selwyn J.D."/>
            <person name="Despard B.A."/>
            <person name="Roesel C.L."/>
        </authorList>
    </citation>
    <scope>NUCLEOTIDE SEQUENCE</scope>
    <source>
        <strain evidence="4">K2</strain>
    </source>
</reference>
<organism evidence="4 5">
    <name type="scientific">Acropora cervicornis</name>
    <name type="common">Staghorn coral</name>
    <dbReference type="NCBI Taxonomy" id="6130"/>
    <lineage>
        <taxon>Eukaryota</taxon>
        <taxon>Metazoa</taxon>
        <taxon>Cnidaria</taxon>
        <taxon>Anthozoa</taxon>
        <taxon>Hexacorallia</taxon>
        <taxon>Scleractinia</taxon>
        <taxon>Astrocoeniina</taxon>
        <taxon>Acroporidae</taxon>
        <taxon>Acropora</taxon>
    </lineage>
</organism>
<evidence type="ECO:0000313" key="5">
    <source>
        <dbReference type="Proteomes" id="UP001249851"/>
    </source>
</evidence>
<reference evidence="4" key="1">
    <citation type="journal article" date="2023" name="G3 (Bethesda)">
        <title>Whole genome assembly and annotation of the endangered Caribbean coral Acropora cervicornis.</title>
        <authorList>
            <person name="Selwyn J.D."/>
            <person name="Vollmer S.V."/>
        </authorList>
    </citation>
    <scope>NUCLEOTIDE SEQUENCE</scope>
    <source>
        <strain evidence="4">K2</strain>
    </source>
</reference>
<gene>
    <name evidence="4" type="ORF">P5673_003695</name>
</gene>
<protein>
    <submittedName>
        <fullName evidence="4">Uncharacterized protein</fullName>
    </submittedName>
</protein>
<proteinExistence type="predicted"/>
<feature type="compositionally biased region" description="Polar residues" evidence="1">
    <location>
        <begin position="282"/>
        <end position="296"/>
    </location>
</feature>
<feature type="chain" id="PRO_5042222031" evidence="3">
    <location>
        <begin position="20"/>
        <end position="504"/>
    </location>
</feature>
<dbReference type="EMBL" id="JARQWQ010000006">
    <property type="protein sequence ID" value="KAK2571134.1"/>
    <property type="molecule type" value="Genomic_DNA"/>
</dbReference>
<evidence type="ECO:0000256" key="3">
    <source>
        <dbReference type="SAM" id="SignalP"/>
    </source>
</evidence>
<name>A0AAD9R116_ACRCE</name>
<feature type="region of interest" description="Disordered" evidence="1">
    <location>
        <begin position="255"/>
        <end position="296"/>
    </location>
</feature>
<feature type="signal peptide" evidence="3">
    <location>
        <begin position="1"/>
        <end position="19"/>
    </location>
</feature>
<dbReference type="Proteomes" id="UP001249851">
    <property type="component" value="Unassembled WGS sequence"/>
</dbReference>
<keyword evidence="5" id="KW-1185">Reference proteome</keyword>
<keyword evidence="2" id="KW-0812">Transmembrane</keyword>
<keyword evidence="3" id="KW-0732">Signal</keyword>
<evidence type="ECO:0000256" key="1">
    <source>
        <dbReference type="SAM" id="MobiDB-lite"/>
    </source>
</evidence>
<keyword evidence="2" id="KW-0472">Membrane</keyword>
<evidence type="ECO:0000313" key="4">
    <source>
        <dbReference type="EMBL" id="KAK2571134.1"/>
    </source>
</evidence>
<accession>A0AAD9R116</accession>
<keyword evidence="2" id="KW-1133">Transmembrane helix</keyword>
<sequence length="504" mass="56341">MMSKYLVQVLITLFLFAESSPTENIEIRRSIGSSRNNWEPNEDSFYIPESVCEEEDDKRSHQFCTTICEEQDDQFSCSCPESNSSLIYRNNLWKCRENIEVRTQLGCSENILFPNEDINGPLGVLRTASWQKTKDSWYIGCDGEKKKWTATLPSIIVQWTRISNLKKKACFVKVLDNSYRGQIVKLGITDESNSSTDRCLLFKVEGDLTCPILISPTDASPSRTVSTATSSTPGKVTQETPLLTTESPTGVYLTTEIKSNTEARGRPKSSSGISKTVDDRNSSSISPVIDDGNSSSQTPVIAGVASSITVAIVVLIAVFALCRRYRKRKEDHGSQKAKDGMMTNYPSTTSDTGELYATLQTQEQHIYGHREVNEPTYCDPKGPTYDVSHYGSISVDQPVYNVVEDFTVKTTNRTEKGPNAMEPVYHELQDPCYDSSQSPEHMGTNEAFYNSLEESHQSSGNEDNHKDEVVYNTLEEPHTPDVDTEDIYGSGEVHEAFYNVLEEP</sequence>